<evidence type="ECO:0000256" key="8">
    <source>
        <dbReference type="PIRNR" id="PIRNR006431"/>
    </source>
</evidence>
<dbReference type="PANTHER" id="PTHR43722:SF1">
    <property type="entry name" value="PROLINE IMINOPEPTIDASE"/>
    <property type="match status" value="1"/>
</dbReference>
<dbReference type="AlphaFoldDB" id="A0A1F7IPA8"/>
<dbReference type="NCBIfam" id="TIGR01249">
    <property type="entry name" value="pro_imino_pep_1"/>
    <property type="match status" value="1"/>
</dbReference>
<evidence type="ECO:0000256" key="2">
    <source>
        <dbReference type="ARBA" id="ARBA00004496"/>
    </source>
</evidence>
<dbReference type="EC" id="3.4.11.5" evidence="8 10"/>
<dbReference type="EMBL" id="MGAK01000005">
    <property type="protein sequence ID" value="OGK45197.1"/>
    <property type="molecule type" value="Genomic_DNA"/>
</dbReference>
<keyword evidence="6 8" id="KW-0645">Protease</keyword>
<comment type="similarity">
    <text evidence="3 8 10">Belongs to the peptidase S33 family.</text>
</comment>
<reference evidence="12 13" key="1">
    <citation type="journal article" date="2016" name="Nat. Commun.">
        <title>Thousands of microbial genomes shed light on interconnected biogeochemical processes in an aquifer system.</title>
        <authorList>
            <person name="Anantharaman K."/>
            <person name="Brown C.T."/>
            <person name="Hug L.A."/>
            <person name="Sharon I."/>
            <person name="Castelle C.J."/>
            <person name="Probst A.J."/>
            <person name="Thomas B.C."/>
            <person name="Singh A."/>
            <person name="Wilkins M.J."/>
            <person name="Karaoz U."/>
            <person name="Brodie E.L."/>
            <person name="Williams K.H."/>
            <person name="Hubbard S.S."/>
            <person name="Banfield J.F."/>
        </authorList>
    </citation>
    <scope>NUCLEOTIDE SEQUENCE [LARGE SCALE GENOMIC DNA]</scope>
</reference>
<keyword evidence="5 8" id="KW-0963">Cytoplasm</keyword>
<evidence type="ECO:0000256" key="6">
    <source>
        <dbReference type="ARBA" id="ARBA00022670"/>
    </source>
</evidence>
<dbReference type="Gene3D" id="3.40.50.1820">
    <property type="entry name" value="alpha/beta hydrolase"/>
    <property type="match status" value="1"/>
</dbReference>
<keyword evidence="7 8" id="KW-0378">Hydrolase</keyword>
<dbReference type="PRINTS" id="PR00793">
    <property type="entry name" value="PROAMNOPTASE"/>
</dbReference>
<gene>
    <name evidence="12" type="ORF">A2957_02285</name>
</gene>
<protein>
    <recommendedName>
        <fullName evidence="8 10">Proline iminopeptidase</fullName>
        <shortName evidence="8">PIP</shortName>
        <ecNumber evidence="8 10">3.4.11.5</ecNumber>
    </recommendedName>
    <alternativeName>
        <fullName evidence="8">Prolyl aminopeptidase</fullName>
    </alternativeName>
</protein>
<comment type="catalytic activity">
    <reaction evidence="1 8 10">
        <text>Release of N-terminal proline from a peptide.</text>
        <dbReference type="EC" id="3.4.11.5"/>
    </reaction>
</comment>
<dbReference type="InterPro" id="IPR029058">
    <property type="entry name" value="AB_hydrolase_fold"/>
</dbReference>
<organism evidence="12 13">
    <name type="scientific">Candidatus Roizmanbacteria bacterium RIFCSPLOWO2_01_FULL_38_11</name>
    <dbReference type="NCBI Taxonomy" id="1802060"/>
    <lineage>
        <taxon>Bacteria</taxon>
        <taxon>Candidatus Roizmaniibacteriota</taxon>
    </lineage>
</organism>
<dbReference type="PRINTS" id="PR00111">
    <property type="entry name" value="ABHYDROLASE"/>
</dbReference>
<proteinExistence type="inferred from homology"/>
<name>A0A1F7IPA8_9BACT</name>
<evidence type="ECO:0000256" key="3">
    <source>
        <dbReference type="ARBA" id="ARBA00010088"/>
    </source>
</evidence>
<accession>A0A1F7IPA8</accession>
<feature type="active site" description="Proton donor" evidence="9">
    <location>
        <position position="292"/>
    </location>
</feature>
<dbReference type="Pfam" id="PF00561">
    <property type="entry name" value="Abhydrolase_1"/>
    <property type="match status" value="1"/>
</dbReference>
<evidence type="ECO:0000256" key="9">
    <source>
        <dbReference type="PIRSR" id="PIRSR006431-1"/>
    </source>
</evidence>
<evidence type="ECO:0000256" key="1">
    <source>
        <dbReference type="ARBA" id="ARBA00001585"/>
    </source>
</evidence>
<dbReference type="STRING" id="1802060.A2957_02285"/>
<dbReference type="GO" id="GO:0004177">
    <property type="term" value="F:aminopeptidase activity"/>
    <property type="evidence" value="ECO:0007669"/>
    <property type="project" value="UniProtKB-UniRule"/>
</dbReference>
<evidence type="ECO:0000259" key="11">
    <source>
        <dbReference type="Pfam" id="PF00561"/>
    </source>
</evidence>
<evidence type="ECO:0000256" key="5">
    <source>
        <dbReference type="ARBA" id="ARBA00022490"/>
    </source>
</evidence>
<feature type="active site" evidence="9">
    <location>
        <position position="264"/>
    </location>
</feature>
<dbReference type="GO" id="GO:0006508">
    <property type="term" value="P:proteolysis"/>
    <property type="evidence" value="ECO:0007669"/>
    <property type="project" value="UniProtKB-KW"/>
</dbReference>
<dbReference type="SUPFAM" id="SSF53474">
    <property type="entry name" value="alpha/beta-Hydrolases"/>
    <property type="match status" value="1"/>
</dbReference>
<feature type="domain" description="AB hydrolase-1" evidence="11">
    <location>
        <begin position="31"/>
        <end position="290"/>
    </location>
</feature>
<feature type="active site" description="Nucleophile" evidence="9">
    <location>
        <position position="106"/>
    </location>
</feature>
<evidence type="ECO:0000313" key="13">
    <source>
        <dbReference type="Proteomes" id="UP000179072"/>
    </source>
</evidence>
<keyword evidence="4 8" id="KW-0031">Aminopeptidase</keyword>
<dbReference type="InterPro" id="IPR005944">
    <property type="entry name" value="Pro_iminopeptidase"/>
</dbReference>
<dbReference type="InterPro" id="IPR000073">
    <property type="entry name" value="AB_hydrolase_1"/>
</dbReference>
<dbReference type="PIRSF" id="PIRSF006431">
    <property type="entry name" value="Pept_S33"/>
    <property type="match status" value="1"/>
</dbReference>
<comment type="subcellular location">
    <subcellularLocation>
        <location evidence="2 8">Cytoplasm</location>
    </subcellularLocation>
</comment>
<comment type="caution">
    <text evidence="12">The sequence shown here is derived from an EMBL/GenBank/DDBJ whole genome shotgun (WGS) entry which is preliminary data.</text>
</comment>
<evidence type="ECO:0000256" key="4">
    <source>
        <dbReference type="ARBA" id="ARBA00022438"/>
    </source>
</evidence>
<dbReference type="PANTHER" id="PTHR43722">
    <property type="entry name" value="PROLINE IMINOPEPTIDASE"/>
    <property type="match status" value="1"/>
</dbReference>
<dbReference type="InterPro" id="IPR002410">
    <property type="entry name" value="Peptidase_S33"/>
</dbReference>
<evidence type="ECO:0000256" key="10">
    <source>
        <dbReference type="RuleBase" id="RU003421"/>
    </source>
</evidence>
<dbReference type="GO" id="GO:0005737">
    <property type="term" value="C:cytoplasm"/>
    <property type="evidence" value="ECO:0007669"/>
    <property type="project" value="UniProtKB-SubCell"/>
</dbReference>
<evidence type="ECO:0000313" key="12">
    <source>
        <dbReference type="EMBL" id="OGK45197.1"/>
    </source>
</evidence>
<evidence type="ECO:0000256" key="7">
    <source>
        <dbReference type="ARBA" id="ARBA00022801"/>
    </source>
</evidence>
<dbReference type="Proteomes" id="UP000179072">
    <property type="component" value="Unassembled WGS sequence"/>
</dbReference>
<sequence length="313" mass="36531">MLTTYINQHGHLNVGDGHEIYFEDWGNPKAPPIFFLHGGPGSGFNDTYKFLFDPERHRVIFFDQRGSGKSTPFAEIKNNTTQDLVEDIEKLRNHFNVERFTLVGGSWGSSLSLFYAIAHPERVKQMILWGIFLCRQDESDYIYEGYPRCYFPEAWERFISLVPEKNRKNGDTITAYYSEKMYSKNKKTLKEFADEWTLWEMTLLSLHHDQRKLEIETLSEDNTAIARLETHYFMNKCFVPENYILDNIHKIIHIPCSVIQGRFDMCTPPVNAYDLQKAYGKNLALQWVNSGHRRTDPEIFSAIRATVLAKCSF</sequence>